<name>A0A8D8FAJ5_CULPI</name>
<accession>A0A8D8FAJ5</accession>
<evidence type="ECO:0000313" key="1">
    <source>
        <dbReference type="EMBL" id="CAG6464426.1"/>
    </source>
</evidence>
<sequence length="105" mass="11917">MQHIERVDYTLRLLVGVKVYIDVPLCRFDSLNERGIQSSSVFRARGSNLGSRRSGRFSRWIVGFHIGDPAGYCFNAISAVTWTFPPNERVAQTARVKLFLEAARL</sequence>
<protein>
    <submittedName>
        <fullName evidence="1">(northern house mosquito) hypothetical protein</fullName>
    </submittedName>
</protein>
<organism evidence="1">
    <name type="scientific">Culex pipiens</name>
    <name type="common">House mosquito</name>
    <dbReference type="NCBI Taxonomy" id="7175"/>
    <lineage>
        <taxon>Eukaryota</taxon>
        <taxon>Metazoa</taxon>
        <taxon>Ecdysozoa</taxon>
        <taxon>Arthropoda</taxon>
        <taxon>Hexapoda</taxon>
        <taxon>Insecta</taxon>
        <taxon>Pterygota</taxon>
        <taxon>Neoptera</taxon>
        <taxon>Endopterygota</taxon>
        <taxon>Diptera</taxon>
        <taxon>Nematocera</taxon>
        <taxon>Culicoidea</taxon>
        <taxon>Culicidae</taxon>
        <taxon>Culicinae</taxon>
        <taxon>Culicini</taxon>
        <taxon>Culex</taxon>
        <taxon>Culex</taxon>
    </lineage>
</organism>
<proteinExistence type="predicted"/>
<dbReference type="EMBL" id="HBUE01051025">
    <property type="protein sequence ID" value="CAG6464426.1"/>
    <property type="molecule type" value="Transcribed_RNA"/>
</dbReference>
<reference evidence="1" key="1">
    <citation type="submission" date="2021-05" db="EMBL/GenBank/DDBJ databases">
        <authorList>
            <person name="Alioto T."/>
            <person name="Alioto T."/>
            <person name="Gomez Garrido J."/>
        </authorList>
    </citation>
    <scope>NUCLEOTIDE SEQUENCE</scope>
</reference>
<dbReference type="AlphaFoldDB" id="A0A8D8FAJ5"/>